<proteinExistence type="predicted"/>
<evidence type="ECO:0000313" key="7">
    <source>
        <dbReference type="Proteomes" id="UP000184089"/>
    </source>
</evidence>
<evidence type="ECO:0000256" key="2">
    <source>
        <dbReference type="ARBA" id="ARBA00023004"/>
    </source>
</evidence>
<dbReference type="SMART" id="SM00729">
    <property type="entry name" value="Elp3"/>
    <property type="match status" value="1"/>
</dbReference>
<evidence type="ECO:0000259" key="4">
    <source>
        <dbReference type="SMART" id="SM00729"/>
    </source>
</evidence>
<dbReference type="InterPro" id="IPR006638">
    <property type="entry name" value="Elp3/MiaA/NifB-like_rSAM"/>
</dbReference>
<accession>A0AAQ1MFB5</accession>
<evidence type="ECO:0000313" key="8">
    <source>
        <dbReference type="Proteomes" id="UP000474718"/>
    </source>
</evidence>
<dbReference type="SUPFAM" id="SSF102114">
    <property type="entry name" value="Radical SAM enzymes"/>
    <property type="match status" value="1"/>
</dbReference>
<dbReference type="PANTHER" id="PTHR43432">
    <property type="entry name" value="SLR0285 PROTEIN"/>
    <property type="match status" value="1"/>
</dbReference>
<dbReference type="GO" id="GO:0003824">
    <property type="term" value="F:catalytic activity"/>
    <property type="evidence" value="ECO:0007669"/>
    <property type="project" value="InterPro"/>
</dbReference>
<dbReference type="SFLD" id="SFLDS00029">
    <property type="entry name" value="Radical_SAM"/>
    <property type="match status" value="1"/>
</dbReference>
<dbReference type="GO" id="GO:0051536">
    <property type="term" value="F:iron-sulfur cluster binding"/>
    <property type="evidence" value="ECO:0007669"/>
    <property type="project" value="UniProtKB-KW"/>
</dbReference>
<name>A0AAQ1MFB5_9FIRM</name>
<evidence type="ECO:0000313" key="6">
    <source>
        <dbReference type="EMBL" id="SHG55885.1"/>
    </source>
</evidence>
<dbReference type="SFLD" id="SFLDG01084">
    <property type="entry name" value="Uncharacterised_Radical_SAM_Su"/>
    <property type="match status" value="1"/>
</dbReference>
<reference evidence="5 8" key="3">
    <citation type="journal article" date="2019" name="Nat. Med.">
        <title>A library of human gut bacterial isolates paired with longitudinal multiomics data enables mechanistic microbiome research.</title>
        <authorList>
            <person name="Poyet M."/>
            <person name="Groussin M."/>
            <person name="Gibbons S.M."/>
            <person name="Avila-Pacheco J."/>
            <person name="Jiang X."/>
            <person name="Kearney S.M."/>
            <person name="Perrotta A.R."/>
            <person name="Berdy B."/>
            <person name="Zhao S."/>
            <person name="Lieberman T.D."/>
            <person name="Swanson P.K."/>
            <person name="Smith M."/>
            <person name="Roesemann S."/>
            <person name="Alexander J.E."/>
            <person name="Rich S.A."/>
            <person name="Livny J."/>
            <person name="Vlamakis H."/>
            <person name="Clish C."/>
            <person name="Bullock K."/>
            <person name="Deik A."/>
            <person name="Scott J."/>
            <person name="Pierce K.A."/>
            <person name="Xavier R.J."/>
            <person name="Alm E.J."/>
        </authorList>
    </citation>
    <scope>NUCLEOTIDE SEQUENCE [LARGE SCALE GENOMIC DNA]</scope>
    <source>
        <strain evidence="5 8">BIOML-A2</strain>
    </source>
</reference>
<dbReference type="PANTHER" id="PTHR43432:SF5">
    <property type="entry name" value="ELP3_MIAA_NIFB-LIKE RADICAL SAM CORE DOMAIN-CONTAINING PROTEIN"/>
    <property type="match status" value="1"/>
</dbReference>
<gene>
    <name evidence="5" type="ORF">GT747_05750</name>
    <name evidence="6" type="ORF">SAMN05444424_2688</name>
</gene>
<keyword evidence="1" id="KW-0479">Metal-binding</keyword>
<keyword evidence="3" id="KW-0411">Iron-sulfur</keyword>
<evidence type="ECO:0000256" key="1">
    <source>
        <dbReference type="ARBA" id="ARBA00022723"/>
    </source>
</evidence>
<dbReference type="CDD" id="cd01335">
    <property type="entry name" value="Radical_SAM"/>
    <property type="match status" value="1"/>
</dbReference>
<evidence type="ECO:0000256" key="3">
    <source>
        <dbReference type="ARBA" id="ARBA00023014"/>
    </source>
</evidence>
<keyword evidence="2" id="KW-0408">Iron</keyword>
<dbReference type="RefSeq" id="WP_021661142.1">
    <property type="nucleotide sequence ID" value="NZ_FQVY01000005.1"/>
</dbReference>
<dbReference type="GO" id="GO:0046872">
    <property type="term" value="F:metal ion binding"/>
    <property type="evidence" value="ECO:0007669"/>
    <property type="project" value="UniProtKB-KW"/>
</dbReference>
<feature type="domain" description="Elp3/MiaA/NifB-like radical SAM core" evidence="4">
    <location>
        <begin position="21"/>
        <end position="241"/>
    </location>
</feature>
<dbReference type="InterPro" id="IPR040086">
    <property type="entry name" value="MJ0683-like"/>
</dbReference>
<dbReference type="Proteomes" id="UP000184089">
    <property type="component" value="Unassembled WGS sequence"/>
</dbReference>
<dbReference type="EMBL" id="FQVY01000005">
    <property type="protein sequence ID" value="SHG55885.1"/>
    <property type="molecule type" value="Genomic_DNA"/>
</dbReference>
<dbReference type="EMBL" id="WWVX01000003">
    <property type="protein sequence ID" value="MZL69272.1"/>
    <property type="molecule type" value="Genomic_DNA"/>
</dbReference>
<dbReference type="Gene3D" id="3.80.30.30">
    <property type="match status" value="1"/>
</dbReference>
<dbReference type="AlphaFoldDB" id="A0AAQ1MFB5"/>
<organism evidence="6 7">
    <name type="scientific">Bittarella massiliensis</name>
    <name type="common">ex Durand et al. 2017</name>
    <dbReference type="NCBI Taxonomy" id="1720313"/>
    <lineage>
        <taxon>Bacteria</taxon>
        <taxon>Bacillati</taxon>
        <taxon>Bacillota</taxon>
        <taxon>Clostridia</taxon>
        <taxon>Eubacteriales</taxon>
        <taxon>Oscillospiraceae</taxon>
        <taxon>Bittarella (ex Durand et al. 2017)</taxon>
    </lineage>
</organism>
<keyword evidence="8" id="KW-1185">Reference proteome</keyword>
<evidence type="ECO:0000313" key="5">
    <source>
        <dbReference type="EMBL" id="MZL69272.1"/>
    </source>
</evidence>
<dbReference type="Pfam" id="PF04055">
    <property type="entry name" value="Radical_SAM"/>
    <property type="match status" value="1"/>
</dbReference>
<reference evidence="7" key="2">
    <citation type="submission" date="2016-11" db="EMBL/GenBank/DDBJ databases">
        <authorList>
            <person name="Jaros S."/>
            <person name="Januszkiewicz K."/>
            <person name="Wedrychowicz H."/>
        </authorList>
    </citation>
    <scope>NUCLEOTIDE SEQUENCE [LARGE SCALE GENOMIC DNA]</scope>
    <source>
        <strain evidence="7">DSM 4029</strain>
    </source>
</reference>
<comment type="caution">
    <text evidence="6">The sequence shown here is derived from an EMBL/GenBank/DDBJ whole genome shotgun (WGS) entry which is preliminary data.</text>
</comment>
<protein>
    <submittedName>
        <fullName evidence="6">DNA repair photolyase</fullName>
    </submittedName>
    <submittedName>
        <fullName evidence="5">Radical SAM protein</fullName>
    </submittedName>
</protein>
<dbReference type="InterPro" id="IPR007197">
    <property type="entry name" value="rSAM"/>
</dbReference>
<reference evidence="6" key="1">
    <citation type="submission" date="2016-11" db="EMBL/GenBank/DDBJ databases">
        <authorList>
            <person name="Varghese N."/>
            <person name="Submissions S."/>
        </authorList>
    </citation>
    <scope>NUCLEOTIDE SEQUENCE</scope>
    <source>
        <strain evidence="6">DSM 4029</strain>
    </source>
</reference>
<dbReference type="Proteomes" id="UP000474718">
    <property type="component" value="Unassembled WGS sequence"/>
</dbReference>
<sequence>METVPAKHLLQKTRSPAWFGTEYNLNLYRGCCHGCIYCDSRSECYRIDDFDRVRAKENAIPLLRQELAAKRQTGVVSLGAMSDSYNPFEEGQQLTRQALTLFLRHGFGAAIATKSDLITRDRALLAELSAQAPVIVKFSLSTADEGLAARVEPRAPSPARRLRALEQLSAAGVFAGVLLMPVLPLLEDEPDQVVELVRRAADAGARFIYPAFGVTLRQNQRAHYYRQLERHFPGLAERYRDLYGDAYWCASPRHRELYGVFSAACQRRGLLYTMEEIVRAYKPPRAEQLSLF</sequence>
<dbReference type="InterPro" id="IPR058240">
    <property type="entry name" value="rSAM_sf"/>
</dbReference>